<keyword evidence="1" id="KW-0596">Phosphopantetheine</keyword>
<dbReference type="InterPro" id="IPR020841">
    <property type="entry name" value="PKS_Beta-ketoAc_synthase_dom"/>
</dbReference>
<dbReference type="CDD" id="cd00833">
    <property type="entry name" value="PKS"/>
    <property type="match status" value="1"/>
</dbReference>
<dbReference type="GO" id="GO:0004312">
    <property type="term" value="F:fatty acid synthase activity"/>
    <property type="evidence" value="ECO:0007669"/>
    <property type="project" value="TreeGrafter"/>
</dbReference>
<dbReference type="PANTHER" id="PTHR43775:SF37">
    <property type="entry name" value="SI:DKEY-61P9.11"/>
    <property type="match status" value="1"/>
</dbReference>
<keyword evidence="6" id="KW-1185">Reference proteome</keyword>
<dbReference type="PANTHER" id="PTHR43775">
    <property type="entry name" value="FATTY ACID SYNTHASE"/>
    <property type="match status" value="1"/>
</dbReference>
<keyword evidence="2" id="KW-0597">Phosphoprotein</keyword>
<organism evidence="6">
    <name type="scientific">Aureococcus anophagefferens</name>
    <name type="common">Harmful bloom alga</name>
    <dbReference type="NCBI Taxonomy" id="44056"/>
    <lineage>
        <taxon>Eukaryota</taxon>
        <taxon>Sar</taxon>
        <taxon>Stramenopiles</taxon>
        <taxon>Ochrophyta</taxon>
        <taxon>Pelagophyceae</taxon>
        <taxon>Pelagomonadales</taxon>
        <taxon>Pelagomonadaceae</taxon>
        <taxon>Aureococcus</taxon>
    </lineage>
</organism>
<dbReference type="Proteomes" id="UP000002729">
    <property type="component" value="Unassembled WGS sequence"/>
</dbReference>
<dbReference type="KEGG" id="aaf:AURANDRAFT_59595"/>
<dbReference type="Pfam" id="PF00109">
    <property type="entry name" value="ketoacyl-synt"/>
    <property type="match status" value="1"/>
</dbReference>
<dbReference type="EMBL" id="GL833164">
    <property type="protein sequence ID" value="EGB03703.1"/>
    <property type="molecule type" value="Genomic_DNA"/>
</dbReference>
<evidence type="ECO:0000313" key="6">
    <source>
        <dbReference type="Proteomes" id="UP000002729"/>
    </source>
</evidence>
<sequence>MSHSEVSAVDPQQLILLEMSYVAFADNASGACRARLINTDVGVYLGVSGSTANTVSVYSGTSTSMAVASGRISYTLGLTGPCFPVDTACSASLVALHLAECSSACVCGEGLLEVTAFAAFSAAGMLSAFGRCHTFDRRGDGYCRGEGCGAFLLDSEVSTKVAVLGTARELDRAQRVIAEVIGLDEAHGTGTALGDPIEVVSSASAK</sequence>
<protein>
    <recommendedName>
        <fullName evidence="4">Ketosynthase family 3 (KS3) domain-containing protein</fullName>
    </recommendedName>
</protein>
<evidence type="ECO:0000259" key="4">
    <source>
        <dbReference type="PROSITE" id="PS52004"/>
    </source>
</evidence>
<reference evidence="5 6" key="1">
    <citation type="journal article" date="2011" name="Proc. Natl. Acad. Sci. U.S.A.">
        <title>Niche of harmful alga Aureococcus anophagefferens revealed through ecogenomics.</title>
        <authorList>
            <person name="Gobler C.J."/>
            <person name="Berry D.L."/>
            <person name="Dyhrman S.T."/>
            <person name="Wilhelm S.W."/>
            <person name="Salamov A."/>
            <person name="Lobanov A.V."/>
            <person name="Zhang Y."/>
            <person name="Collier J.L."/>
            <person name="Wurch L.L."/>
            <person name="Kustka A.B."/>
            <person name="Dill B.D."/>
            <person name="Shah M."/>
            <person name="VerBerkmoes N.C."/>
            <person name="Kuo A."/>
            <person name="Terry A."/>
            <person name="Pangilinan J."/>
            <person name="Lindquist E.A."/>
            <person name="Lucas S."/>
            <person name="Paulsen I.T."/>
            <person name="Hattenrath-Lehmann T.K."/>
            <person name="Talmage S.C."/>
            <person name="Walker E.A."/>
            <person name="Koch F."/>
            <person name="Burson A.M."/>
            <person name="Marcoval M.A."/>
            <person name="Tang Y.Z."/>
            <person name="Lecleir G.R."/>
            <person name="Coyne K.J."/>
            <person name="Berg G.M."/>
            <person name="Bertrand E.M."/>
            <person name="Saito M.A."/>
            <person name="Gladyshev V.N."/>
            <person name="Grigoriev I.V."/>
        </authorList>
    </citation>
    <scope>NUCLEOTIDE SEQUENCE [LARGE SCALE GENOMIC DNA]</scope>
    <source>
        <strain evidence="6">CCMP 1984</strain>
    </source>
</reference>
<dbReference type="InterPro" id="IPR018201">
    <property type="entry name" value="Ketoacyl_synth_AS"/>
</dbReference>
<keyword evidence="3" id="KW-0808">Transferase</keyword>
<evidence type="ECO:0000313" key="5">
    <source>
        <dbReference type="EMBL" id="EGB03703.1"/>
    </source>
</evidence>
<dbReference type="GeneID" id="20222808"/>
<dbReference type="InterPro" id="IPR050091">
    <property type="entry name" value="PKS_NRPS_Biosynth_Enz"/>
</dbReference>
<proteinExistence type="predicted"/>
<dbReference type="GO" id="GO:0004315">
    <property type="term" value="F:3-oxoacyl-[acyl-carrier-protein] synthase activity"/>
    <property type="evidence" value="ECO:0007669"/>
    <property type="project" value="InterPro"/>
</dbReference>
<evidence type="ECO:0000256" key="2">
    <source>
        <dbReference type="ARBA" id="ARBA00022553"/>
    </source>
</evidence>
<dbReference type="GO" id="GO:0006633">
    <property type="term" value="P:fatty acid biosynthetic process"/>
    <property type="evidence" value="ECO:0007669"/>
    <property type="project" value="InterPro"/>
</dbReference>
<dbReference type="RefSeq" id="XP_009041632.1">
    <property type="nucleotide sequence ID" value="XM_009043384.1"/>
</dbReference>
<feature type="domain" description="Ketosynthase family 3 (KS3)" evidence="4">
    <location>
        <begin position="1"/>
        <end position="206"/>
    </location>
</feature>
<dbReference type="InterPro" id="IPR016039">
    <property type="entry name" value="Thiolase-like"/>
</dbReference>
<dbReference type="SUPFAM" id="SSF53901">
    <property type="entry name" value="Thiolase-like"/>
    <property type="match status" value="1"/>
</dbReference>
<dbReference type="OrthoDB" id="416130at2759"/>
<dbReference type="eggNOG" id="KOG1202">
    <property type="taxonomic scope" value="Eukaryota"/>
</dbReference>
<name>F0YMF6_AURAN</name>
<dbReference type="InterPro" id="IPR014030">
    <property type="entry name" value="Ketoacyl_synth_N"/>
</dbReference>
<dbReference type="AlphaFoldDB" id="F0YMF6"/>
<evidence type="ECO:0000256" key="1">
    <source>
        <dbReference type="ARBA" id="ARBA00022450"/>
    </source>
</evidence>
<evidence type="ECO:0000256" key="3">
    <source>
        <dbReference type="ARBA" id="ARBA00022679"/>
    </source>
</evidence>
<dbReference type="InParanoid" id="F0YMF6"/>
<dbReference type="PROSITE" id="PS52004">
    <property type="entry name" value="KS3_2"/>
    <property type="match status" value="1"/>
</dbReference>
<dbReference type="SMART" id="SM00825">
    <property type="entry name" value="PKS_KS"/>
    <property type="match status" value="1"/>
</dbReference>
<gene>
    <name evidence="5" type="ORF">AURANDRAFT_59595</name>
</gene>
<accession>F0YMF6</accession>
<dbReference type="Gene3D" id="3.40.47.10">
    <property type="match status" value="1"/>
</dbReference>
<dbReference type="PROSITE" id="PS00606">
    <property type="entry name" value="KS3_1"/>
    <property type="match status" value="1"/>
</dbReference>